<dbReference type="GO" id="GO:0005737">
    <property type="term" value="C:cytoplasm"/>
    <property type="evidence" value="ECO:0007669"/>
    <property type="project" value="TreeGrafter"/>
</dbReference>
<feature type="compositionally biased region" description="Polar residues" evidence="1">
    <location>
        <begin position="438"/>
        <end position="469"/>
    </location>
</feature>
<reference evidence="3 4" key="1">
    <citation type="submission" date="2017-10" db="EMBL/GenBank/DDBJ databases">
        <title>Comparative genomics in systemic dimorphic fungi from Ajellomycetaceae.</title>
        <authorList>
            <person name="Munoz J.F."/>
            <person name="Mcewen J.G."/>
            <person name="Clay O.K."/>
            <person name="Cuomo C.A."/>
        </authorList>
    </citation>
    <scope>NUCLEOTIDE SEQUENCE [LARGE SCALE GENOMIC DNA]</scope>
    <source>
        <strain evidence="3 4">UAMH7299</strain>
    </source>
</reference>
<feature type="compositionally biased region" description="Basic and acidic residues" evidence="1">
    <location>
        <begin position="569"/>
        <end position="589"/>
    </location>
</feature>
<dbReference type="Pfam" id="PF08632">
    <property type="entry name" value="Zds_C"/>
    <property type="match status" value="1"/>
</dbReference>
<dbReference type="OrthoDB" id="443981at2759"/>
<dbReference type="AlphaFoldDB" id="A0A2B7XZR5"/>
<evidence type="ECO:0000259" key="2">
    <source>
        <dbReference type="SMART" id="SM01327"/>
    </source>
</evidence>
<feature type="compositionally biased region" description="Acidic residues" evidence="1">
    <location>
        <begin position="868"/>
        <end position="879"/>
    </location>
</feature>
<feature type="compositionally biased region" description="Polar residues" evidence="1">
    <location>
        <begin position="536"/>
        <end position="565"/>
    </location>
</feature>
<dbReference type="Proteomes" id="UP000224634">
    <property type="component" value="Unassembled WGS sequence"/>
</dbReference>
<dbReference type="PANTHER" id="PTHR28089">
    <property type="entry name" value="PROTEIN ZDS1-RELATED"/>
    <property type="match status" value="1"/>
</dbReference>
<feature type="region of interest" description="Disordered" evidence="1">
    <location>
        <begin position="244"/>
        <end position="646"/>
    </location>
</feature>
<feature type="compositionally biased region" description="Low complexity" evidence="1">
    <location>
        <begin position="521"/>
        <end position="532"/>
    </location>
</feature>
<evidence type="ECO:0000313" key="3">
    <source>
        <dbReference type="EMBL" id="PGH14271.1"/>
    </source>
</evidence>
<feature type="region of interest" description="Disordered" evidence="1">
    <location>
        <begin position="1"/>
        <end position="23"/>
    </location>
</feature>
<keyword evidence="4" id="KW-1185">Reference proteome</keyword>
<feature type="compositionally biased region" description="Basic and acidic residues" evidence="1">
    <location>
        <begin position="661"/>
        <end position="680"/>
    </location>
</feature>
<feature type="compositionally biased region" description="Basic and acidic residues" evidence="1">
    <location>
        <begin position="596"/>
        <end position="613"/>
    </location>
</feature>
<dbReference type="GO" id="GO:0030010">
    <property type="term" value="P:establishment of cell polarity"/>
    <property type="evidence" value="ECO:0007669"/>
    <property type="project" value="TreeGrafter"/>
</dbReference>
<feature type="compositionally biased region" description="Polar residues" evidence="1">
    <location>
        <begin position="776"/>
        <end position="785"/>
    </location>
</feature>
<comment type="caution">
    <text evidence="3">The sequence shown here is derived from an EMBL/GenBank/DDBJ whole genome shotgun (WGS) entry which is preliminary data.</text>
</comment>
<evidence type="ECO:0000313" key="4">
    <source>
        <dbReference type="Proteomes" id="UP000224634"/>
    </source>
</evidence>
<feature type="compositionally biased region" description="Polar residues" evidence="1">
    <location>
        <begin position="1"/>
        <end position="18"/>
    </location>
</feature>
<accession>A0A2B7XZR5</accession>
<feature type="compositionally biased region" description="Polar residues" evidence="1">
    <location>
        <begin position="118"/>
        <end position="144"/>
    </location>
</feature>
<feature type="region of interest" description="Disordered" evidence="1">
    <location>
        <begin position="776"/>
        <end position="879"/>
    </location>
</feature>
<feature type="compositionally biased region" description="Low complexity" evidence="1">
    <location>
        <begin position="794"/>
        <end position="805"/>
    </location>
</feature>
<feature type="compositionally biased region" description="Pro residues" evidence="1">
    <location>
        <begin position="504"/>
        <end position="519"/>
    </location>
</feature>
<dbReference type="InterPro" id="IPR013941">
    <property type="entry name" value="ZDS1_C"/>
</dbReference>
<feature type="compositionally biased region" description="Basic residues" evidence="1">
    <location>
        <begin position="690"/>
        <end position="705"/>
    </location>
</feature>
<feature type="region of interest" description="Disordered" evidence="1">
    <location>
        <begin position="43"/>
        <end position="152"/>
    </location>
</feature>
<feature type="compositionally biased region" description="Gly residues" evidence="1">
    <location>
        <begin position="250"/>
        <end position="263"/>
    </location>
</feature>
<feature type="compositionally biased region" description="Basic residues" evidence="1">
    <location>
        <begin position="337"/>
        <end position="350"/>
    </location>
</feature>
<sequence>MLAHLQSSTEPYENSGGYTQRRGHLSISDENHHVTEAIGYMYDDDNYDPQRDSNKHLSFLPSPTNDTITVAPKFRTGGPTSPTSLKQQQQQQHLDLPIQASSSDAGPPNGRLRPLATESLSADRNNGGQSPTTLNNRSPSSDSPTPFPLEDIDYESDPAAVAQELSNLAALRRMSMDVSAADPDLPSFSQNFGMPSIAPAASADEDDASRLFWVPARLHPGLAPKEFKTFLDSKAEQIKRRSGEFLAPDTGGGLGREVSGGGLTRKKSMLSRQIDDKQDGATPPKCPDGAHLDAVAEESSSTTHYRGSLPSSLPDFDTGSLIDDDKPILPPAPPGHSLRRSTRTTYRKGSLRNGERVPFSRRLARQTDPDADAVSKRSSTPAEDAPILGLTRVSTEPTPGGGGATNYSRPARSKPLIDLIPPVNTLEQKSETAEAGNLSRTPSQLQQWKSQISSNGRSTLQTSPSSQAVPQIVEPSPASEDKKAATKAPPLHQNFIPERKSSHDPPPSLPPQVPLPPEPTGSRGSKRSGFSRSSKEQSQSINEIESHPSSIPNNSTRTDTLSVIPTITEEIKKPESKKSKDKKDSEGRKSSWHWLRGTDEKDKDKKKEEESKKGKPRIGKSNDKSHDNTRLDLLQTSIDGGQKGRESLVLDRADIKLEEERRKDSVRKSGGSDHKKEKEPGIFSSFFGSSKKRSGHDSSHKKHSSRNLSPEPKMRDLRPDIDYNWTRFSILEERAIYRLAHIKLANPRRALYSQVLLSNFMYSYLAKVQQMHPQMSLPTSAGQNTARKKDQQQQDEYSQYQQYQDSQDHDQYGDSYSGDQMYDYDGDDRDDQHHRPQSRGHNNHQNGSTYGGGGHQQQQYHSQHSSFPDDDRDDDDDMW</sequence>
<feature type="compositionally biased region" description="Basic and acidic residues" evidence="1">
    <location>
        <begin position="620"/>
        <end position="630"/>
    </location>
</feature>
<dbReference type="EMBL" id="PDNA01000095">
    <property type="protein sequence ID" value="PGH14271.1"/>
    <property type="molecule type" value="Genomic_DNA"/>
</dbReference>
<proteinExistence type="predicted"/>
<feature type="region of interest" description="Disordered" evidence="1">
    <location>
        <begin position="661"/>
        <end position="716"/>
    </location>
</feature>
<feature type="domain" description="Protein Zds1 C-terminal" evidence="2">
    <location>
        <begin position="717"/>
        <end position="769"/>
    </location>
</feature>
<evidence type="ECO:0000256" key="1">
    <source>
        <dbReference type="SAM" id="MobiDB-lite"/>
    </source>
</evidence>
<organism evidence="3 4">
    <name type="scientific">Polytolypa hystricis (strain UAMH7299)</name>
    <dbReference type="NCBI Taxonomy" id="1447883"/>
    <lineage>
        <taxon>Eukaryota</taxon>
        <taxon>Fungi</taxon>
        <taxon>Dikarya</taxon>
        <taxon>Ascomycota</taxon>
        <taxon>Pezizomycotina</taxon>
        <taxon>Eurotiomycetes</taxon>
        <taxon>Eurotiomycetidae</taxon>
        <taxon>Onygenales</taxon>
        <taxon>Onygenales incertae sedis</taxon>
        <taxon>Polytolypa</taxon>
    </lineage>
</organism>
<dbReference type="STRING" id="1447883.A0A2B7XZR5"/>
<dbReference type="PANTHER" id="PTHR28089:SF1">
    <property type="entry name" value="PROTEIN ZDS1-RELATED"/>
    <property type="match status" value="1"/>
</dbReference>
<dbReference type="InterPro" id="IPR040206">
    <property type="entry name" value="Zds1/2"/>
</dbReference>
<gene>
    <name evidence="3" type="ORF">AJ80_06011</name>
</gene>
<dbReference type="GO" id="GO:0010971">
    <property type="term" value="P:positive regulation of G2/M transition of mitotic cell cycle"/>
    <property type="evidence" value="ECO:0007669"/>
    <property type="project" value="TreeGrafter"/>
</dbReference>
<feature type="compositionally biased region" description="Low complexity" evidence="1">
    <location>
        <begin position="856"/>
        <end position="866"/>
    </location>
</feature>
<name>A0A2B7XZR5_POLH7</name>
<dbReference type="SMART" id="SM01327">
    <property type="entry name" value="Zds_C"/>
    <property type="match status" value="1"/>
</dbReference>
<feature type="compositionally biased region" description="Polar residues" evidence="1">
    <location>
        <begin position="298"/>
        <end position="311"/>
    </location>
</feature>
<protein>
    <recommendedName>
        <fullName evidence="2">Protein Zds1 C-terminal domain-containing protein</fullName>
    </recommendedName>
</protein>